<organism evidence="2 3">
    <name type="scientific">Tuber borchii</name>
    <name type="common">White truffle</name>
    <dbReference type="NCBI Taxonomy" id="42251"/>
    <lineage>
        <taxon>Eukaryota</taxon>
        <taxon>Fungi</taxon>
        <taxon>Dikarya</taxon>
        <taxon>Ascomycota</taxon>
        <taxon>Pezizomycotina</taxon>
        <taxon>Pezizomycetes</taxon>
        <taxon>Pezizales</taxon>
        <taxon>Tuberaceae</taxon>
        <taxon>Tuber</taxon>
    </lineage>
</organism>
<dbReference type="GO" id="GO:0004674">
    <property type="term" value="F:protein serine/threonine kinase activity"/>
    <property type="evidence" value="ECO:0007669"/>
    <property type="project" value="TreeGrafter"/>
</dbReference>
<dbReference type="OrthoDB" id="10252171at2759"/>
<dbReference type="InterPro" id="IPR008271">
    <property type="entry name" value="Ser/Thr_kinase_AS"/>
</dbReference>
<dbReference type="STRING" id="42251.A0A2T6ZN95"/>
<dbReference type="EMBL" id="NESQ01000170">
    <property type="protein sequence ID" value="PUU76904.1"/>
    <property type="molecule type" value="Genomic_DNA"/>
</dbReference>
<evidence type="ECO:0000313" key="3">
    <source>
        <dbReference type="Proteomes" id="UP000244722"/>
    </source>
</evidence>
<gene>
    <name evidence="2" type="ORF">B9Z19DRAFT_988727</name>
</gene>
<dbReference type="InterPro" id="IPR011009">
    <property type="entry name" value="Kinase-like_dom_sf"/>
</dbReference>
<dbReference type="InterPro" id="IPR000719">
    <property type="entry name" value="Prot_kinase_dom"/>
</dbReference>
<keyword evidence="2" id="KW-0808">Transferase</keyword>
<feature type="non-terminal residue" evidence="2">
    <location>
        <position position="1"/>
    </location>
</feature>
<protein>
    <submittedName>
        <fullName evidence="2">Kinase-like domain-containing protein</fullName>
    </submittedName>
</protein>
<dbReference type="Proteomes" id="UP000244722">
    <property type="component" value="Unassembled WGS sequence"/>
</dbReference>
<name>A0A2T6ZN95_TUBBO</name>
<dbReference type="PANTHER" id="PTHR44167">
    <property type="entry name" value="OVARIAN-SPECIFIC SERINE/THREONINE-PROTEIN KINASE LOK-RELATED"/>
    <property type="match status" value="1"/>
</dbReference>
<evidence type="ECO:0000313" key="2">
    <source>
        <dbReference type="EMBL" id="PUU76904.1"/>
    </source>
</evidence>
<dbReference type="SUPFAM" id="SSF56112">
    <property type="entry name" value="Protein kinase-like (PK-like)"/>
    <property type="match status" value="1"/>
</dbReference>
<evidence type="ECO:0000259" key="1">
    <source>
        <dbReference type="PROSITE" id="PS50011"/>
    </source>
</evidence>
<dbReference type="GO" id="GO:0051598">
    <property type="term" value="P:meiotic recombination checkpoint signaling"/>
    <property type="evidence" value="ECO:0007669"/>
    <property type="project" value="TreeGrafter"/>
</dbReference>
<dbReference type="GO" id="GO:0005524">
    <property type="term" value="F:ATP binding"/>
    <property type="evidence" value="ECO:0007669"/>
    <property type="project" value="InterPro"/>
</dbReference>
<dbReference type="Gene3D" id="1.10.510.10">
    <property type="entry name" value="Transferase(Phosphotransferase) domain 1"/>
    <property type="match status" value="1"/>
</dbReference>
<dbReference type="PROSITE" id="PS00108">
    <property type="entry name" value="PROTEIN_KINASE_ST"/>
    <property type="match status" value="1"/>
</dbReference>
<comment type="caution">
    <text evidence="2">The sequence shown here is derived from an EMBL/GenBank/DDBJ whole genome shotgun (WGS) entry which is preliminary data.</text>
</comment>
<keyword evidence="3" id="KW-1185">Reference proteome</keyword>
<dbReference type="GO" id="GO:0005737">
    <property type="term" value="C:cytoplasm"/>
    <property type="evidence" value="ECO:0007669"/>
    <property type="project" value="TreeGrafter"/>
</dbReference>
<dbReference type="PANTHER" id="PTHR44167:SF24">
    <property type="entry name" value="SERINE_THREONINE-PROTEIN KINASE CHK2"/>
    <property type="match status" value="1"/>
</dbReference>
<keyword evidence="2" id="KW-0418">Kinase</keyword>
<reference evidence="2 3" key="1">
    <citation type="submission" date="2017-04" db="EMBL/GenBank/DDBJ databases">
        <title>Draft genome sequence of Tuber borchii Vittad., a whitish edible truffle.</title>
        <authorList>
            <consortium name="DOE Joint Genome Institute"/>
            <person name="Murat C."/>
            <person name="Kuo A."/>
            <person name="Barry K.W."/>
            <person name="Clum A."/>
            <person name="Dockter R.B."/>
            <person name="Fauchery L."/>
            <person name="Iotti M."/>
            <person name="Kohler A."/>
            <person name="Labutti K."/>
            <person name="Lindquist E.A."/>
            <person name="Lipzen A."/>
            <person name="Ohm R.A."/>
            <person name="Wang M."/>
            <person name="Grigoriev I.V."/>
            <person name="Zambonelli A."/>
            <person name="Martin F.M."/>
        </authorList>
    </citation>
    <scope>NUCLEOTIDE SEQUENCE [LARGE SCALE GENOMIC DNA]</scope>
    <source>
        <strain evidence="2 3">Tbo3840</strain>
    </source>
</reference>
<dbReference type="AlphaFoldDB" id="A0A2T6ZN95"/>
<dbReference type="PROSITE" id="PS50011">
    <property type="entry name" value="PROTEIN_KINASE_DOM"/>
    <property type="match status" value="1"/>
</dbReference>
<dbReference type="SMART" id="SM00220">
    <property type="entry name" value="S_TKc"/>
    <property type="match status" value="1"/>
</dbReference>
<sequence length="307" mass="34108">FVQFLGWFEIPKTLYIVMEYLPEGDLTKHLSSPLPLETVQTISKQILEGLKVMHEKGMAHRDLKPANILVVSTSPCRVKLGDFGISKRISPQGNIAFQTHVGTQSYCAPEVLGLDPCSETSMYTNSVDIWSLGCVIYELLVGARLFASVTQVSRYLHGKDPFPEFTLKRLSIPVDNAGISLLKSMLTIQPEGRPTAASALGHAWLAGLERHKTYVGEGNNGHKMVEVWINCQELGRDAFGEAYKQVSRTTGNHRAIKRIDKRRLPPTLSNSSELHMTDILAKVCPLFPRGFAPVYCPSMISLLWSNV</sequence>
<dbReference type="Pfam" id="PF00069">
    <property type="entry name" value="Pkinase"/>
    <property type="match status" value="1"/>
</dbReference>
<feature type="domain" description="Protein kinase" evidence="1">
    <location>
        <begin position="1"/>
        <end position="205"/>
    </location>
</feature>
<dbReference type="GO" id="GO:0005634">
    <property type="term" value="C:nucleus"/>
    <property type="evidence" value="ECO:0007669"/>
    <property type="project" value="TreeGrafter"/>
</dbReference>
<proteinExistence type="predicted"/>
<accession>A0A2T6ZN95</accession>